<dbReference type="AlphaFoldDB" id="A0A484NAA6"/>
<accession>A0A484NAA6</accession>
<proteinExistence type="predicted"/>
<gene>
    <name evidence="1" type="ORF">CCAM_LOCUS39283</name>
</gene>
<keyword evidence="2" id="KW-1185">Reference proteome</keyword>
<reference evidence="1 2" key="1">
    <citation type="submission" date="2018-04" db="EMBL/GenBank/DDBJ databases">
        <authorList>
            <person name="Vogel A."/>
        </authorList>
    </citation>
    <scope>NUCLEOTIDE SEQUENCE [LARGE SCALE GENOMIC DNA]</scope>
</reference>
<protein>
    <submittedName>
        <fullName evidence="1">Uncharacterized protein</fullName>
    </submittedName>
</protein>
<evidence type="ECO:0000313" key="1">
    <source>
        <dbReference type="EMBL" id="VFQ97507.1"/>
    </source>
</evidence>
<dbReference type="EMBL" id="OOIL02006549">
    <property type="protein sequence ID" value="VFQ97507.1"/>
    <property type="molecule type" value="Genomic_DNA"/>
</dbReference>
<dbReference type="Proteomes" id="UP000595140">
    <property type="component" value="Unassembled WGS sequence"/>
</dbReference>
<sequence length="74" mass="8278">MMISFYSLPALSFVLLYSKLQHKYTLTDDFLDAVTVLIVIHHGFGPGSMLGLDTRCELLRLLLGFECANLTLIS</sequence>
<evidence type="ECO:0000313" key="2">
    <source>
        <dbReference type="Proteomes" id="UP000595140"/>
    </source>
</evidence>
<name>A0A484NAA6_9ASTE</name>
<organism evidence="1 2">
    <name type="scientific">Cuscuta campestris</name>
    <dbReference type="NCBI Taxonomy" id="132261"/>
    <lineage>
        <taxon>Eukaryota</taxon>
        <taxon>Viridiplantae</taxon>
        <taxon>Streptophyta</taxon>
        <taxon>Embryophyta</taxon>
        <taxon>Tracheophyta</taxon>
        <taxon>Spermatophyta</taxon>
        <taxon>Magnoliopsida</taxon>
        <taxon>eudicotyledons</taxon>
        <taxon>Gunneridae</taxon>
        <taxon>Pentapetalae</taxon>
        <taxon>asterids</taxon>
        <taxon>lamiids</taxon>
        <taxon>Solanales</taxon>
        <taxon>Convolvulaceae</taxon>
        <taxon>Cuscuteae</taxon>
        <taxon>Cuscuta</taxon>
        <taxon>Cuscuta subgen. Grammica</taxon>
        <taxon>Cuscuta sect. Cleistogrammica</taxon>
    </lineage>
</organism>